<evidence type="ECO:0000313" key="2">
    <source>
        <dbReference type="EMBL" id="AKK08792.1"/>
    </source>
</evidence>
<dbReference type="InterPro" id="IPR039519">
    <property type="entry name" value="YokE-like_PH"/>
</dbReference>
<dbReference type="Pfam" id="PF14470">
    <property type="entry name" value="bPH_3"/>
    <property type="match status" value="1"/>
</dbReference>
<evidence type="ECO:0000313" key="3">
    <source>
        <dbReference type="Proteomes" id="UP000035540"/>
    </source>
</evidence>
<dbReference type="AlphaFoldDB" id="A0A0G3HCB0"/>
<dbReference type="RefSeq" id="WP_047253088.1">
    <property type="nucleotide sequence ID" value="NZ_CP011545.1"/>
</dbReference>
<evidence type="ECO:0000259" key="1">
    <source>
        <dbReference type="Pfam" id="PF14470"/>
    </source>
</evidence>
<dbReference type="PATRIC" id="fig|136857.5.peg.1347"/>
<keyword evidence="3" id="KW-1185">Reference proteome</keyword>
<accession>A0A0G3HCB0</accession>
<reference evidence="3" key="2">
    <citation type="submission" date="2015-05" db="EMBL/GenBank/DDBJ databases">
        <title>Complete genome sequence of Corynebacterium testudinoris DSM 44614, recovered from necrotic lesions in the mouth of a tortoise.</title>
        <authorList>
            <person name="Ruckert C."/>
            <person name="Albersmeier A."/>
            <person name="Winkler A."/>
            <person name="Tauch A."/>
        </authorList>
    </citation>
    <scope>NUCLEOTIDE SEQUENCE [LARGE SCALE GENOMIC DNA]</scope>
    <source>
        <strain evidence="3">DSM 44614</strain>
    </source>
</reference>
<organism evidence="2 3">
    <name type="scientific">Corynebacterium testudinoris</name>
    <dbReference type="NCBI Taxonomy" id="136857"/>
    <lineage>
        <taxon>Bacteria</taxon>
        <taxon>Bacillati</taxon>
        <taxon>Actinomycetota</taxon>
        <taxon>Actinomycetes</taxon>
        <taxon>Mycobacteriales</taxon>
        <taxon>Corynebacteriaceae</taxon>
        <taxon>Corynebacterium</taxon>
    </lineage>
</organism>
<dbReference type="Proteomes" id="UP000035540">
    <property type="component" value="Chromosome"/>
</dbReference>
<gene>
    <name evidence="2" type="ORF">CTEST_06775</name>
</gene>
<sequence>MDNNLGIIVLTNLRVIIKDRKLMGSDMKEITPSSITSLSTGKKMTGETVKMTVSGSDLEITALPHGRGTELANLLRQAMNGTTLPAPTAAPVEPAADLIAQVEKLAELPAAGIFNDDEFAQAKAKALGI</sequence>
<feature type="domain" description="YokE-like PH" evidence="1">
    <location>
        <begin position="3"/>
        <end position="76"/>
    </location>
</feature>
<reference evidence="2 3" key="1">
    <citation type="journal article" date="2015" name="Genome Announc.">
        <title>Complete Genome Sequence of the Type Strain Corynebacterium testudinoris DSM 44614, Recovered from Necrotic Lesions in the Mouth of a Tortoise.</title>
        <authorList>
            <person name="Ruckert C."/>
            <person name="Kriete M."/>
            <person name="Jaenicke S."/>
            <person name="Winkler A."/>
            <person name="Tauch A."/>
        </authorList>
    </citation>
    <scope>NUCLEOTIDE SEQUENCE [LARGE SCALE GENOMIC DNA]</scope>
    <source>
        <strain evidence="2 3">DSM 44614</strain>
    </source>
</reference>
<dbReference type="OrthoDB" id="5996503at2"/>
<dbReference type="KEGG" id="cted:CTEST_06775"/>
<name>A0A0G3HCB0_9CORY</name>
<dbReference type="EMBL" id="CP011545">
    <property type="protein sequence ID" value="AKK08792.1"/>
    <property type="molecule type" value="Genomic_DNA"/>
</dbReference>
<proteinExistence type="predicted"/>
<protein>
    <submittedName>
        <fullName evidence="2">Bacterial PH domain</fullName>
    </submittedName>
</protein>